<organism evidence="7 8">
    <name type="scientific">Ghana virus</name>
    <dbReference type="NCBI Taxonomy" id="2847089"/>
    <lineage>
        <taxon>Viruses</taxon>
        <taxon>Riboviria</taxon>
        <taxon>Orthornavirae</taxon>
        <taxon>Negarnaviricota</taxon>
        <taxon>Haploviricotina</taxon>
        <taxon>Monjiviricetes</taxon>
        <taxon>Mononegavirales</taxon>
        <taxon>Paramyxoviridae</taxon>
        <taxon>Orthoparamyxovirinae</taxon>
        <taxon>Henipavirus</taxon>
        <taxon>Henipavirus ghanaense</taxon>
    </lineage>
</organism>
<feature type="domain" description="Matrix protein N-terminal" evidence="5">
    <location>
        <begin position="5"/>
        <end position="171"/>
    </location>
</feature>
<dbReference type="InterPro" id="IPR055413">
    <property type="entry name" value="Matrix_Paramyxo_C"/>
</dbReference>
<dbReference type="KEGG" id="vg:20712668"/>
<dbReference type="Pfam" id="PF00661">
    <property type="entry name" value="Matrix_Paramyxo_N"/>
    <property type="match status" value="1"/>
</dbReference>
<accession>I0E091</accession>
<protein>
    <recommendedName>
        <fullName evidence="2">Matrix protein</fullName>
    </recommendedName>
</protein>
<dbReference type="Pfam" id="PF23765">
    <property type="entry name" value="Matrix_Paramyxo_C"/>
    <property type="match status" value="1"/>
</dbReference>
<dbReference type="Proteomes" id="UP000106895">
    <property type="component" value="Segment"/>
</dbReference>
<dbReference type="InterPro" id="IPR042540">
    <property type="entry name" value="Matrix_N"/>
</dbReference>
<dbReference type="InterPro" id="IPR042539">
    <property type="entry name" value="Matrix_C"/>
</dbReference>
<dbReference type="OrthoDB" id="5228at10239"/>
<evidence type="ECO:0000256" key="4">
    <source>
        <dbReference type="ARBA" id="ARBA00023311"/>
    </source>
</evidence>
<keyword evidence="3" id="KW-0946">Virion</keyword>
<name>I0E091_9MONO</name>
<evidence type="ECO:0000256" key="2">
    <source>
        <dbReference type="ARBA" id="ARBA00017678"/>
    </source>
</evidence>
<keyword evidence="4" id="KW-0468">Viral matrix protein</keyword>
<dbReference type="RefSeq" id="YP_009091836.1">
    <property type="nucleotide sequence ID" value="NC_025256.1"/>
</dbReference>
<comment type="subcellular location">
    <subcellularLocation>
        <location evidence="1">Virion</location>
    </subcellularLocation>
</comment>
<evidence type="ECO:0000259" key="5">
    <source>
        <dbReference type="Pfam" id="PF00661"/>
    </source>
</evidence>
<keyword evidence="8" id="KW-1185">Reference proteome</keyword>
<feature type="domain" description="Matrix protein C-terminal Paramyxoviridae" evidence="6">
    <location>
        <begin position="175"/>
        <end position="333"/>
    </location>
</feature>
<evidence type="ECO:0000256" key="1">
    <source>
        <dbReference type="ARBA" id="ARBA00004328"/>
    </source>
</evidence>
<sequence length="343" mass="38809">MEAITNFMPYTWEFGGSLNKVEPELDENGSMIPKVRVLNPGYNDRKSSGYQYLICYGFVEDIRSESNGDKKPTIRTTASFPLGVGRSDASPENLLDEVCKLSITVRRTSGAEEKIVYGVSGGILYLDPWKKVLKNGAIFTATKVCRNIECVLVDKHQSLRIFFLSITKLTDRGYYTIPRRMLEFRYNNAIALNLLVTLAISTDTTKSGVRGIKNEDGFTLVTFMTHMGNFQRRAGKTYSLEYCSRKVDKMKMKFSLGAIGGLSFHVRIDGVISKRLFAEMGFRRNICYCLIDINPWINKLTWSNTCEIRNVAAVLQPSVPRDFMIYDDVFIDNTGKILPSKHA</sequence>
<dbReference type="GO" id="GO:0039660">
    <property type="term" value="F:structural constituent of virion"/>
    <property type="evidence" value="ECO:0007669"/>
    <property type="project" value="UniProtKB-KW"/>
</dbReference>
<dbReference type="Gene3D" id="2.70.20.60">
    <property type="entry name" value="Viral matrix protein, C-terminal domain"/>
    <property type="match status" value="1"/>
</dbReference>
<evidence type="ECO:0000256" key="3">
    <source>
        <dbReference type="ARBA" id="ARBA00022844"/>
    </source>
</evidence>
<dbReference type="EMBL" id="HQ660129">
    <property type="protein sequence ID" value="AFH96009.1"/>
    <property type="molecule type" value="Viral_cRNA"/>
</dbReference>
<evidence type="ECO:0000313" key="8">
    <source>
        <dbReference type="Proteomes" id="UP000106895"/>
    </source>
</evidence>
<dbReference type="GO" id="GO:0044423">
    <property type="term" value="C:virion component"/>
    <property type="evidence" value="ECO:0007669"/>
    <property type="project" value="UniProtKB-KW"/>
</dbReference>
<evidence type="ECO:0000259" key="6">
    <source>
        <dbReference type="Pfam" id="PF23765"/>
    </source>
</evidence>
<gene>
    <name evidence="7" type="primary">M</name>
</gene>
<dbReference type="InterPro" id="IPR000982">
    <property type="entry name" value="Matrix_Paramyxo_N"/>
</dbReference>
<proteinExistence type="predicted"/>
<evidence type="ECO:0000313" key="7">
    <source>
        <dbReference type="EMBL" id="AFH96009.1"/>
    </source>
</evidence>
<dbReference type="Gene3D" id="2.70.20.50">
    <property type="entry name" value="Viral matrix protein, N-terminal domain"/>
    <property type="match status" value="1"/>
</dbReference>
<dbReference type="GeneID" id="20712668"/>
<dbReference type="GO" id="GO:0019068">
    <property type="term" value="P:virion assembly"/>
    <property type="evidence" value="ECO:0007669"/>
    <property type="project" value="InterPro"/>
</dbReference>
<reference evidence="7 8" key="1">
    <citation type="journal article" date="2012" name="Nat. Commun.">
        <title>Bats host major mammalian paramyxoviruses.</title>
        <authorList>
            <person name="Drexler J.F."/>
            <person name="Corman V.M."/>
            <person name="Muller M.A."/>
            <person name="Maganga G.D."/>
            <person name="Vallo P."/>
            <person name="Binger T."/>
            <person name="Gloza-Rausch F."/>
            <person name="Rasche A."/>
            <person name="Yordanov S."/>
            <person name="Seebens A."/>
            <person name="Oppong S."/>
            <person name="Sarkodie Y.A."/>
            <person name="Pongombo C."/>
            <person name="Lukashev A.N."/>
            <person name="Schmidt-Chanasit J."/>
            <person name="Stocker A."/>
            <person name="Carneiro A.J."/>
            <person name="Erbar S."/>
            <person name="Maisner A."/>
            <person name="Fronhoffs F."/>
            <person name="Buettner R."/>
            <person name="Kalko E.K."/>
            <person name="Kruppa T."/>
            <person name="Franke C.R."/>
            <person name="Kallies R."/>
            <person name="Yandoko E.R."/>
            <person name="Herrler G."/>
            <person name="Reusken C."/>
            <person name="Hassanin A."/>
            <person name="Kruger D.H."/>
            <person name="Matthee S."/>
            <person name="Ulrich R.G."/>
            <person name="Leroy E.M."/>
            <person name="Drosten C."/>
        </authorList>
    </citation>
    <scope>NUCLEOTIDE SEQUENCE [LARGE SCALE GENOMIC DNA]</scope>
    <source>
        <strain evidence="7">BatPV/Eid_hel/GH-M74a/GHA/2009</strain>
    </source>
</reference>